<keyword evidence="4" id="KW-0472">Membrane</keyword>
<feature type="transmembrane region" description="Helical" evidence="4">
    <location>
        <begin position="319"/>
        <end position="340"/>
    </location>
</feature>
<feature type="region of interest" description="Disordered" evidence="3">
    <location>
        <begin position="1841"/>
        <end position="1864"/>
    </location>
</feature>
<dbReference type="InterPro" id="IPR037018">
    <property type="entry name" value="GH65_N"/>
</dbReference>
<feature type="domain" description="Glycosyl hydrolase 94 supersandwich" evidence="5">
    <location>
        <begin position="764"/>
        <end position="1039"/>
    </location>
</feature>
<dbReference type="PANTHER" id="PTHR37469">
    <property type="entry name" value="CELLOBIONIC ACID PHOSPHORYLASE-RELATED"/>
    <property type="match status" value="1"/>
</dbReference>
<dbReference type="Gene3D" id="2.70.98.40">
    <property type="entry name" value="Glycoside hydrolase, family 65, N-terminal domain"/>
    <property type="match status" value="2"/>
</dbReference>
<feature type="transmembrane region" description="Helical" evidence="4">
    <location>
        <begin position="72"/>
        <end position="91"/>
    </location>
</feature>
<feature type="transmembrane region" description="Helical" evidence="4">
    <location>
        <begin position="361"/>
        <end position="385"/>
    </location>
</feature>
<feature type="transmembrane region" description="Helical" evidence="4">
    <location>
        <begin position="20"/>
        <end position="37"/>
    </location>
</feature>
<feature type="transmembrane region" description="Helical" evidence="4">
    <location>
        <begin position="43"/>
        <end position="60"/>
    </location>
</feature>
<feature type="transmembrane region" description="Helical" evidence="4">
    <location>
        <begin position="511"/>
        <end position="533"/>
    </location>
</feature>
<evidence type="ECO:0000259" key="5">
    <source>
        <dbReference type="Pfam" id="PF06165"/>
    </source>
</evidence>
<dbReference type="InterPro" id="IPR008928">
    <property type="entry name" value="6-hairpin_glycosidase_sf"/>
</dbReference>
<comment type="caution">
    <text evidence="7">The sequence shown here is derived from an EMBL/GenBank/DDBJ whole genome shotgun (WGS) entry which is preliminary data.</text>
</comment>
<feature type="domain" description="Glycosyl hydrolase 94 supersandwich" evidence="5">
    <location>
        <begin position="1091"/>
        <end position="1351"/>
    </location>
</feature>
<reference evidence="7 8" key="1">
    <citation type="submission" date="2024-01" db="EMBL/GenBank/DDBJ databases">
        <title>Multi-omics insights into the function and evolution of sodium benzoate biodegradation pathways in Benzoatithermus flavus gen. nov., sp. nov. from hot spring.</title>
        <authorList>
            <person name="Hu C.-J."/>
            <person name="Li W.-J."/>
        </authorList>
    </citation>
    <scope>NUCLEOTIDE SEQUENCE [LARGE SCALE GENOMIC DNA]</scope>
    <source>
        <strain evidence="7 8">SYSU G07066</strain>
    </source>
</reference>
<dbReference type="Pfam" id="PF06165">
    <property type="entry name" value="GH94_b-supersand"/>
    <property type="match status" value="2"/>
</dbReference>
<dbReference type="RefSeq" id="WP_418160686.1">
    <property type="nucleotide sequence ID" value="NZ_JBBLZC010000018.1"/>
</dbReference>
<protein>
    <recommendedName>
        <fullName evidence="9">Glycosyl transferase family 36</fullName>
    </recommendedName>
</protein>
<dbReference type="Proteomes" id="UP001375743">
    <property type="component" value="Unassembled WGS sequence"/>
</dbReference>
<feature type="transmembrane region" description="Helical" evidence="4">
    <location>
        <begin position="708"/>
        <end position="733"/>
    </location>
</feature>
<feature type="transmembrane region" description="Helical" evidence="4">
    <location>
        <begin position="103"/>
        <end position="125"/>
    </location>
</feature>
<dbReference type="InterPro" id="IPR010383">
    <property type="entry name" value="Glyco_hydrolase_94_b-supersand"/>
</dbReference>
<evidence type="ECO:0000256" key="3">
    <source>
        <dbReference type="SAM" id="MobiDB-lite"/>
    </source>
</evidence>
<feature type="transmembrane region" description="Helical" evidence="4">
    <location>
        <begin position="430"/>
        <end position="449"/>
    </location>
</feature>
<feature type="transmembrane region" description="Helical" evidence="4">
    <location>
        <begin position="391"/>
        <end position="418"/>
    </location>
</feature>
<dbReference type="SUPFAM" id="SSF48208">
    <property type="entry name" value="Six-hairpin glycosidases"/>
    <property type="match status" value="1"/>
</dbReference>
<evidence type="ECO:0000256" key="2">
    <source>
        <dbReference type="ARBA" id="ARBA00022679"/>
    </source>
</evidence>
<proteinExistence type="predicted"/>
<dbReference type="EMBL" id="JBBLZC010000018">
    <property type="protein sequence ID" value="MEK0084750.1"/>
    <property type="molecule type" value="Genomic_DNA"/>
</dbReference>
<dbReference type="InterPro" id="IPR033432">
    <property type="entry name" value="GH94_catalytic"/>
</dbReference>
<keyword evidence="4" id="KW-0812">Transmembrane</keyword>
<evidence type="ECO:0008006" key="9">
    <source>
        <dbReference type="Google" id="ProtNLM"/>
    </source>
</evidence>
<dbReference type="InterPro" id="IPR052047">
    <property type="entry name" value="GH94_Enzymes"/>
</dbReference>
<keyword evidence="4" id="KW-1133">Transmembrane helix</keyword>
<dbReference type="Gene3D" id="1.50.10.10">
    <property type="match status" value="1"/>
</dbReference>
<evidence type="ECO:0000256" key="1">
    <source>
        <dbReference type="ARBA" id="ARBA00022676"/>
    </source>
</evidence>
<feature type="compositionally biased region" description="Basic and acidic residues" evidence="3">
    <location>
        <begin position="1855"/>
        <end position="1864"/>
    </location>
</feature>
<feature type="transmembrane region" description="Helical" evidence="4">
    <location>
        <begin position="251"/>
        <end position="273"/>
    </location>
</feature>
<gene>
    <name evidence="7" type="ORF">U1T56_16475</name>
</gene>
<keyword evidence="8" id="KW-1185">Reference proteome</keyword>
<sequence>MPILPFTAARASQVDWTRAIRAVAGGSLLVGAILLGARGGPPWHAVLAAAMVTLGLGLGTKDRLGWAAAGRTALGPALAVGLLALSADAGVKVWQAPARWADVLALSPVGAGLAMAMVLGASLWHSGRHDRPGPAQTLTLLALPYLFAALFLLGSPHLLAEPGSFLAAGAGPTAALVLGRTILLLTLSEIMVVGIGWLMDRRWTRDLRVHGLLVASALFAALTPQLASLGASAPLAALPRLLQIGLVPATAAIALAGLWAQTFLSTGIVLDALRGRRPTFVAALDHWRGGAAKGAVYSGVFMLIVQVLALVAGSPTARALFASAPALGGALAGAALFPLARTIIESFDGSAPFFARLARNATAWTGYARGTVIGAGIGLLLAAGLPLAGSYTRFACGFAIGAAAYGGIDLLVDGASIVRGRRLRFQTWRLYALGLSLGGVVGGAVAWYADAAQIAAVTTKFWSYAGIYYPANGRPVENYVIYPLFSKWGATNLGPVAGGVRLLYDESLSGIINWSLAAPLFSINLVLLTALVERSLQPLRGLLSARGLVGMVEQAIRVLRWGLWMAPVIYSFLRMAPDPTWYNQDGAVRTVVATIQSWHLSPDAFRAWSLQVFLGLLAYDWFRVLIWFDHMGLRVATLVNLSFIGGDIVDERAARALGHSGRTHVIPEAIRRFATWAPLLIPFYIPRGSEWDYVWSEAERMQAAAPGLLPPVGTVLVGYGLFALVALGLALGLRRRSRAAAVGVLPAQAPAVAPPFDPDRWFRLSNGLYTFTASADGRTNSHALRGGRGPEIDLNRRSDDPLLLTGKFFYLRAQEAEGRLWSVGWQPVRHAGPDYEVTQPSPTSLRFVNSCDGVRVEATVTVAEREALELWRLRLVNLTDRPRTIELTSYQELAINGWDGYRRTPSYNNLHVATCFVRALGAIIARNRLLKPSRPAPGASYPFAREVAFHAVGAVGAAKVDLIGYQDARPCFIGSGTLADPEALTRGRMRSVEDEGQLYGFDPIASLQLLIELPPDGSAELLFVDGYAADETAAARTIAHRLGRPMPDRAHLAARFTRPRILDSTLRPPFATELPYRFSPDGTELHLSGPTPRPWTHVLANPLGHGAVVSNDGEIFSFAANAQQNGLTPCNLDSVPCQLPGQAIYVVDVATGEVDTPCFVPHRRSDARHEVTFGRGYAVFRKRRDDLELELTVFVSPDQPVELRLLTIRNHGVSAARYRVVPYLEMMLAELPSDSRGGLEVRADAAPGALFFRNPRNAFHRGWAFVATSLACEHRETVRRRFLGGPEHDLECPYLVATGQSDTSQPDDGRRVASFVGHVDVPAGGQATISLALGQVAGFEEADRLARAYADVATVERAFDRTRQFWTSILGTLRIETNQPAFDRLVNDWLPYQVLSARLWGRTGPNQRGGAFGFRDQLQDVLSLLLLQPELARRQILLHAAQQFVEGDVLQWWHRSWEGKTGLGARNRASDPHLWLPYVVTRYVRATGDHAILDEPVPFLEGRAVPRGSEGIVIVPRPSRDVVTLYEHCRRAIGFTLSRMGTNGLPLIGTHDWNDGLSDIGHKGRGESGWLGFFLHDVLTGFSGLAARRGETAEAARCMAEAKRLQASLERMWRGDRYVRAITDDGEELQWLDALMGSWPILSGAVAPARGREALEGALAGLEQENVILLLTPPFTEQSPIVPGKIADYPPGVRENGGQYSHGSSWLVDAAVLLAEQAHAAGEESLAAHLRERAFALWRKISPLGKTDAELLDVYGLPPHQQPADIYFGPGYEGHGGWSWYTGAAGRMLSAAYALLGLRLSDGELRIAENGPGPHDALRLHRVIHRGRVLAAPSQPATQIHRYPASCGAGGGERSVADSKSSME</sequence>
<feature type="transmembrane region" description="Helical" evidence="4">
    <location>
        <begin position="294"/>
        <end position="313"/>
    </location>
</feature>
<feature type="transmembrane region" description="Helical" evidence="4">
    <location>
        <begin position="137"/>
        <end position="154"/>
    </location>
</feature>
<evidence type="ECO:0000313" key="7">
    <source>
        <dbReference type="EMBL" id="MEK0084750.1"/>
    </source>
</evidence>
<feature type="transmembrane region" description="Helical" evidence="4">
    <location>
        <begin position="174"/>
        <end position="199"/>
    </location>
</feature>
<organism evidence="7 8">
    <name type="scientific">Benzoatithermus flavus</name>
    <dbReference type="NCBI Taxonomy" id="3108223"/>
    <lineage>
        <taxon>Bacteria</taxon>
        <taxon>Pseudomonadati</taxon>
        <taxon>Pseudomonadota</taxon>
        <taxon>Alphaproteobacteria</taxon>
        <taxon>Geminicoccales</taxon>
        <taxon>Geminicoccaceae</taxon>
        <taxon>Benzoatithermus</taxon>
    </lineage>
</organism>
<feature type="transmembrane region" description="Helical" evidence="4">
    <location>
        <begin position="211"/>
        <end position="231"/>
    </location>
</feature>
<keyword evidence="1" id="KW-0328">Glycosyltransferase</keyword>
<dbReference type="SUPFAM" id="SSF74650">
    <property type="entry name" value="Galactose mutarotase-like"/>
    <property type="match status" value="2"/>
</dbReference>
<dbReference type="InterPro" id="IPR012341">
    <property type="entry name" value="6hp_glycosidase-like_sf"/>
</dbReference>
<evidence type="ECO:0000313" key="8">
    <source>
        <dbReference type="Proteomes" id="UP001375743"/>
    </source>
</evidence>
<accession>A0ABU8XWE6</accession>
<name>A0ABU8XWE6_9PROT</name>
<keyword evidence="2" id="KW-0808">Transferase</keyword>
<dbReference type="Pfam" id="PF17167">
    <property type="entry name" value="Glyco_hydro_94"/>
    <property type="match status" value="1"/>
</dbReference>
<evidence type="ECO:0000259" key="6">
    <source>
        <dbReference type="Pfam" id="PF17167"/>
    </source>
</evidence>
<dbReference type="InterPro" id="IPR011013">
    <property type="entry name" value="Gal_mutarotase_sf_dom"/>
</dbReference>
<feature type="domain" description="Glycosyl hydrolase 94 catalytic" evidence="6">
    <location>
        <begin position="1365"/>
        <end position="1792"/>
    </location>
</feature>
<evidence type="ECO:0000256" key="4">
    <source>
        <dbReference type="SAM" id="Phobius"/>
    </source>
</evidence>
<dbReference type="PANTHER" id="PTHR37469:SF2">
    <property type="entry name" value="CELLOBIONIC ACID PHOSPHORYLASE"/>
    <property type="match status" value="1"/>
</dbReference>